<dbReference type="WBParaSite" id="ALUE_0002294201-mRNA-1">
    <property type="protein sequence ID" value="ALUE_0002294201-mRNA-1"/>
    <property type="gene ID" value="ALUE_0002294201"/>
</dbReference>
<sequence>MEYIFLKSPNNCSFFHLGWSLFCRLAALAVLFVCVSFLLQKKKPLICVMIKIDIAHFMIPAVWM</sequence>
<reference evidence="3" key="1">
    <citation type="submission" date="2017-02" db="UniProtKB">
        <authorList>
            <consortium name="WormBaseParasite"/>
        </authorList>
    </citation>
    <scope>IDENTIFICATION</scope>
</reference>
<accession>A0A0M3IW14</accession>
<evidence type="ECO:0000313" key="2">
    <source>
        <dbReference type="Proteomes" id="UP000036681"/>
    </source>
</evidence>
<keyword evidence="1" id="KW-1133">Transmembrane helix</keyword>
<keyword evidence="1" id="KW-0812">Transmembrane</keyword>
<organism evidence="2 3">
    <name type="scientific">Ascaris lumbricoides</name>
    <name type="common">Giant roundworm</name>
    <dbReference type="NCBI Taxonomy" id="6252"/>
    <lineage>
        <taxon>Eukaryota</taxon>
        <taxon>Metazoa</taxon>
        <taxon>Ecdysozoa</taxon>
        <taxon>Nematoda</taxon>
        <taxon>Chromadorea</taxon>
        <taxon>Rhabditida</taxon>
        <taxon>Spirurina</taxon>
        <taxon>Ascaridomorpha</taxon>
        <taxon>Ascaridoidea</taxon>
        <taxon>Ascarididae</taxon>
        <taxon>Ascaris</taxon>
    </lineage>
</organism>
<feature type="transmembrane region" description="Helical" evidence="1">
    <location>
        <begin position="17"/>
        <end position="38"/>
    </location>
</feature>
<dbReference type="AlphaFoldDB" id="A0A0M3IW14"/>
<proteinExistence type="predicted"/>
<evidence type="ECO:0000313" key="3">
    <source>
        <dbReference type="WBParaSite" id="ALUE_0002294201-mRNA-1"/>
    </source>
</evidence>
<keyword evidence="2" id="KW-1185">Reference proteome</keyword>
<feature type="transmembrane region" description="Helical" evidence="1">
    <location>
        <begin position="45"/>
        <end position="63"/>
    </location>
</feature>
<evidence type="ECO:0000256" key="1">
    <source>
        <dbReference type="SAM" id="Phobius"/>
    </source>
</evidence>
<protein>
    <submittedName>
        <fullName evidence="3">Ovule protein</fullName>
    </submittedName>
</protein>
<dbReference type="Proteomes" id="UP000036681">
    <property type="component" value="Unplaced"/>
</dbReference>
<name>A0A0M3IW14_ASCLU</name>
<keyword evidence="1" id="KW-0472">Membrane</keyword>